<proteinExistence type="predicted"/>
<dbReference type="AlphaFoldDB" id="A0A6M3LIH1"/>
<sequence length="92" mass="11017">MSEMKKYAMWLEEFHSDKLKNKNLLPCIGEYLDYRQRQYPDIYCPECKRILNSKSTLAHIQYVILRIVNSLMNTLQIKLVCTVKNIKGKKYK</sequence>
<reference evidence="1" key="1">
    <citation type="submission" date="2020-03" db="EMBL/GenBank/DDBJ databases">
        <title>The deep terrestrial virosphere.</title>
        <authorList>
            <person name="Holmfeldt K."/>
            <person name="Nilsson E."/>
            <person name="Simone D."/>
            <person name="Lopez-Fernandez M."/>
            <person name="Wu X."/>
            <person name="de Brujin I."/>
            <person name="Lundin D."/>
            <person name="Andersson A."/>
            <person name="Bertilsson S."/>
            <person name="Dopson M."/>
        </authorList>
    </citation>
    <scope>NUCLEOTIDE SEQUENCE</scope>
    <source>
        <strain evidence="1">MM415B04349</strain>
    </source>
</reference>
<organism evidence="1">
    <name type="scientific">viral metagenome</name>
    <dbReference type="NCBI Taxonomy" id="1070528"/>
    <lineage>
        <taxon>unclassified sequences</taxon>
        <taxon>metagenomes</taxon>
        <taxon>organismal metagenomes</taxon>
    </lineage>
</organism>
<dbReference type="EMBL" id="MT143125">
    <property type="protein sequence ID" value="QJA93144.1"/>
    <property type="molecule type" value="Genomic_DNA"/>
</dbReference>
<accession>A0A6M3LIH1</accession>
<gene>
    <name evidence="1" type="ORF">MM415B04349_0010</name>
</gene>
<protein>
    <submittedName>
        <fullName evidence="1">Uncharacterized protein</fullName>
    </submittedName>
</protein>
<evidence type="ECO:0000313" key="1">
    <source>
        <dbReference type="EMBL" id="QJA93144.1"/>
    </source>
</evidence>
<name>A0A6M3LIH1_9ZZZZ</name>